<feature type="compositionally biased region" description="Low complexity" evidence="1">
    <location>
        <begin position="532"/>
        <end position="543"/>
    </location>
</feature>
<dbReference type="GO" id="GO:0035838">
    <property type="term" value="C:growing cell tip"/>
    <property type="evidence" value="ECO:0007669"/>
    <property type="project" value="TreeGrafter"/>
</dbReference>
<protein>
    <recommendedName>
        <fullName evidence="5">Pali-domain-containing protein</fullName>
    </recommendedName>
</protein>
<keyword evidence="2" id="KW-0812">Transmembrane</keyword>
<dbReference type="HOGENOM" id="CLU_032840_0_0_1"/>
<evidence type="ECO:0008006" key="5">
    <source>
        <dbReference type="Google" id="ProtNLM"/>
    </source>
</evidence>
<dbReference type="OrthoDB" id="3365245at2759"/>
<dbReference type="EMBL" id="KN832976">
    <property type="protein sequence ID" value="KIM88724.1"/>
    <property type="molecule type" value="Genomic_DNA"/>
</dbReference>
<dbReference type="Pfam" id="PF06687">
    <property type="entry name" value="SUR7"/>
    <property type="match status" value="1"/>
</dbReference>
<reference evidence="4" key="2">
    <citation type="submission" date="2015-01" db="EMBL/GenBank/DDBJ databases">
        <title>Evolutionary Origins and Diversification of the Mycorrhizal Mutualists.</title>
        <authorList>
            <consortium name="DOE Joint Genome Institute"/>
            <consortium name="Mycorrhizal Genomics Consortium"/>
            <person name="Kohler A."/>
            <person name="Kuo A."/>
            <person name="Nagy L.G."/>
            <person name="Floudas D."/>
            <person name="Copeland A."/>
            <person name="Barry K.W."/>
            <person name="Cichocki N."/>
            <person name="Veneault-Fourrey C."/>
            <person name="LaButti K."/>
            <person name="Lindquist E.A."/>
            <person name="Lipzen A."/>
            <person name="Lundell T."/>
            <person name="Morin E."/>
            <person name="Murat C."/>
            <person name="Riley R."/>
            <person name="Ohm R."/>
            <person name="Sun H."/>
            <person name="Tunlid A."/>
            <person name="Henrissat B."/>
            <person name="Grigoriev I.V."/>
            <person name="Hibbett D.S."/>
            <person name="Martin F."/>
        </authorList>
    </citation>
    <scope>NUCLEOTIDE SEQUENCE [LARGE SCALE GENOMIC DNA]</scope>
    <source>
        <strain evidence="4">F 1598</strain>
    </source>
</reference>
<feature type="region of interest" description="Disordered" evidence="1">
    <location>
        <begin position="467"/>
        <end position="550"/>
    </location>
</feature>
<evidence type="ECO:0000256" key="1">
    <source>
        <dbReference type="SAM" id="MobiDB-lite"/>
    </source>
</evidence>
<keyword evidence="4" id="KW-1185">Reference proteome</keyword>
<proteinExistence type="predicted"/>
<sequence>MAVIKPATPGFLTTLVATILLAVVSFSVPYFQSVFFLKASLAAEGQSGEITFGTLGYCVILNSSTTCSNATIGYELDINKLVGNDLPIQIPEVVVKWITYALVLHIVAFGLAAIAAIFGLLAHVREMSMSCFSSCIAGFAAAVALIAFIFDIAFFFIAKSRLDAVKGGSASFGNAVWLTLAAWVLLFFSGCFYGFGRCCIKRRPRNNQDPKLDPPPGNGNNFGGYADQMRLDAVKAEADRKARQKQGEIGLPAFHEYDPSQPLHAKVDGDEVYLDEEEGAPYRDNIPGSQQYRQNNQASSGYSGGYVQGMPGSRAIDEYNSPTRISDNSYPPQANRRNSTGYEASQYSYGASTASPPPPNNQYLSTAPYQGHDQYASSPGQDYGHTQSGTYHSAASHQQYSSGQYDAYNTQPQDSGFNPASYNNTAGLAAAGAAAHPTNYYSSTPPAQHQARNYTLGGGSYDGANQVPDHTQPNNQYFPSPHETPFYPSSPPRLSSSPVPINTNIGGMSMPGAATTSPVRGPRNIGSPVHQYSDSPPSYDNPSGAWGEKH</sequence>
<evidence type="ECO:0000313" key="3">
    <source>
        <dbReference type="EMBL" id="KIM88724.1"/>
    </source>
</evidence>
<feature type="compositionally biased region" description="Polar residues" evidence="1">
    <location>
        <begin position="287"/>
        <end position="301"/>
    </location>
</feature>
<feature type="compositionally biased region" description="Polar residues" evidence="1">
    <location>
        <begin position="468"/>
        <end position="478"/>
    </location>
</feature>
<dbReference type="STRING" id="765440.A0A0C3GAF7"/>
<dbReference type="Proteomes" id="UP000054166">
    <property type="component" value="Unassembled WGS sequence"/>
</dbReference>
<name>A0A0C3GAF7_PILCF</name>
<dbReference type="AlphaFoldDB" id="A0A0C3GAF7"/>
<accession>A0A0C3GAF7</accession>
<organism evidence="3 4">
    <name type="scientific">Piloderma croceum (strain F 1598)</name>
    <dbReference type="NCBI Taxonomy" id="765440"/>
    <lineage>
        <taxon>Eukaryota</taxon>
        <taxon>Fungi</taxon>
        <taxon>Dikarya</taxon>
        <taxon>Basidiomycota</taxon>
        <taxon>Agaricomycotina</taxon>
        <taxon>Agaricomycetes</taxon>
        <taxon>Agaricomycetidae</taxon>
        <taxon>Atheliales</taxon>
        <taxon>Atheliaceae</taxon>
        <taxon>Piloderma</taxon>
    </lineage>
</organism>
<reference evidence="3 4" key="1">
    <citation type="submission" date="2014-04" db="EMBL/GenBank/DDBJ databases">
        <authorList>
            <consortium name="DOE Joint Genome Institute"/>
            <person name="Kuo A."/>
            <person name="Tarkka M."/>
            <person name="Buscot F."/>
            <person name="Kohler A."/>
            <person name="Nagy L.G."/>
            <person name="Floudas D."/>
            <person name="Copeland A."/>
            <person name="Barry K.W."/>
            <person name="Cichocki N."/>
            <person name="Veneault-Fourrey C."/>
            <person name="LaButti K."/>
            <person name="Lindquist E.A."/>
            <person name="Lipzen A."/>
            <person name="Lundell T."/>
            <person name="Morin E."/>
            <person name="Murat C."/>
            <person name="Sun H."/>
            <person name="Tunlid A."/>
            <person name="Henrissat B."/>
            <person name="Grigoriev I.V."/>
            <person name="Hibbett D.S."/>
            <person name="Martin F."/>
            <person name="Nordberg H.P."/>
            <person name="Cantor M.N."/>
            <person name="Hua S.X."/>
        </authorList>
    </citation>
    <scope>NUCLEOTIDE SEQUENCE [LARGE SCALE GENOMIC DNA]</scope>
    <source>
        <strain evidence="3 4">F 1598</strain>
    </source>
</reference>
<dbReference type="PANTHER" id="PTHR28013">
    <property type="entry name" value="PROTEIN DCV1-RELATED"/>
    <property type="match status" value="1"/>
</dbReference>
<feature type="compositionally biased region" description="Polar residues" evidence="1">
    <location>
        <begin position="375"/>
        <end position="415"/>
    </location>
</feature>
<dbReference type="InParanoid" id="A0A0C3GAF7"/>
<dbReference type="GO" id="GO:0032153">
    <property type="term" value="C:cell division site"/>
    <property type="evidence" value="ECO:0007669"/>
    <property type="project" value="TreeGrafter"/>
</dbReference>
<feature type="region of interest" description="Disordered" evidence="1">
    <location>
        <begin position="280"/>
        <end position="415"/>
    </location>
</feature>
<keyword evidence="2" id="KW-0472">Membrane</keyword>
<dbReference type="InterPro" id="IPR051380">
    <property type="entry name" value="pH-response_reg_palI/RIM9"/>
</dbReference>
<evidence type="ECO:0000256" key="2">
    <source>
        <dbReference type="SAM" id="Phobius"/>
    </source>
</evidence>
<keyword evidence="2" id="KW-1133">Transmembrane helix</keyword>
<evidence type="ECO:0000313" key="4">
    <source>
        <dbReference type="Proteomes" id="UP000054166"/>
    </source>
</evidence>
<feature type="transmembrane region" description="Helical" evidence="2">
    <location>
        <begin position="12"/>
        <end position="31"/>
    </location>
</feature>
<feature type="transmembrane region" description="Helical" evidence="2">
    <location>
        <begin position="97"/>
        <end position="122"/>
    </location>
</feature>
<feature type="transmembrane region" description="Helical" evidence="2">
    <location>
        <begin position="177"/>
        <end position="195"/>
    </location>
</feature>
<feature type="transmembrane region" description="Helical" evidence="2">
    <location>
        <begin position="134"/>
        <end position="157"/>
    </location>
</feature>
<gene>
    <name evidence="3" type="ORF">PILCRDRAFT_813696</name>
</gene>
<dbReference type="InterPro" id="IPR009571">
    <property type="entry name" value="SUR7/Rim9-like_fungi"/>
</dbReference>
<dbReference type="GO" id="GO:0005886">
    <property type="term" value="C:plasma membrane"/>
    <property type="evidence" value="ECO:0007669"/>
    <property type="project" value="InterPro"/>
</dbReference>
<feature type="compositionally biased region" description="Polar residues" evidence="1">
    <location>
        <begin position="320"/>
        <end position="354"/>
    </location>
</feature>
<dbReference type="PANTHER" id="PTHR28013:SF4">
    <property type="entry name" value="MARVEL DOMAIN-CONTAINING PROTEIN"/>
    <property type="match status" value="1"/>
</dbReference>